<proteinExistence type="inferred from homology"/>
<dbReference type="PROSITE" id="PS00584">
    <property type="entry name" value="PFKB_KINASES_2"/>
    <property type="match status" value="1"/>
</dbReference>
<evidence type="ECO:0000313" key="6">
    <source>
        <dbReference type="Proteomes" id="UP000019063"/>
    </source>
</evidence>
<dbReference type="InterPro" id="IPR002173">
    <property type="entry name" value="Carboh/pur_kinase_PfkB_CS"/>
</dbReference>
<dbReference type="GO" id="GO:0006974">
    <property type="term" value="P:DNA damage response"/>
    <property type="evidence" value="ECO:0007669"/>
    <property type="project" value="TreeGrafter"/>
</dbReference>
<dbReference type="PANTHER" id="PTHR43085">
    <property type="entry name" value="HEXOKINASE FAMILY MEMBER"/>
    <property type="match status" value="1"/>
</dbReference>
<dbReference type="GO" id="GO:0005829">
    <property type="term" value="C:cytosol"/>
    <property type="evidence" value="ECO:0007669"/>
    <property type="project" value="TreeGrafter"/>
</dbReference>
<dbReference type="CDD" id="cd01166">
    <property type="entry name" value="KdgK"/>
    <property type="match status" value="1"/>
</dbReference>
<dbReference type="Gene3D" id="3.40.1190.20">
    <property type="match status" value="1"/>
</dbReference>
<keyword evidence="3 5" id="KW-0418">Kinase</keyword>
<sequence length="287" mass="30127">MVELAETGPATYRRSFAGDTFNAAWYARRALPEGWDVAYATCIGTDAVSDEMAAFMAGEGIATDTLRRIPERGVGLYMIALKDGERSFAYWRGQSAARLLADDPDWLDAVLGGAAHVHVSGITLAILAPEARRRLIDALARARTAGVTVSLDTNIRPRLWENEESCRAALTACAEASDLLLPSFDEEAVLFGDATPEATLSRYRQAGARVVVVKNGAAQILGWSDPAGEVRVDAVPDTAVVDTTAAGDSFAGAFLAAHLTGADLGAAITRAARVAAGVVGAHGALVR</sequence>
<evidence type="ECO:0000313" key="5">
    <source>
        <dbReference type="EMBL" id="ETW14080.1"/>
    </source>
</evidence>
<dbReference type="Pfam" id="PF00294">
    <property type="entry name" value="PfkB"/>
    <property type="match status" value="1"/>
</dbReference>
<dbReference type="eggNOG" id="COG0524">
    <property type="taxonomic scope" value="Bacteria"/>
</dbReference>
<dbReference type="PANTHER" id="PTHR43085:SF15">
    <property type="entry name" value="2-DEHYDRO-3-DEOXYGLUCONOKINASE"/>
    <property type="match status" value="1"/>
</dbReference>
<dbReference type="GO" id="GO:0008673">
    <property type="term" value="F:2-dehydro-3-deoxygluconokinase activity"/>
    <property type="evidence" value="ECO:0007669"/>
    <property type="project" value="TreeGrafter"/>
</dbReference>
<dbReference type="PATRIC" id="fig|1317118.6.peg.886"/>
<dbReference type="InterPro" id="IPR029056">
    <property type="entry name" value="Ribokinase-like"/>
</dbReference>
<evidence type="ECO:0000256" key="3">
    <source>
        <dbReference type="ARBA" id="ARBA00022777"/>
    </source>
</evidence>
<protein>
    <submittedName>
        <fullName evidence="5">2-dehydro-3-deoxygluconokinase</fullName>
    </submittedName>
</protein>
<evidence type="ECO:0000256" key="1">
    <source>
        <dbReference type="ARBA" id="ARBA00010688"/>
    </source>
</evidence>
<accession>W4HQ05</accession>
<dbReference type="STRING" id="1379903.ATO8_04281"/>
<gene>
    <name evidence="5" type="ORF">ATO8_04281</name>
</gene>
<keyword evidence="6" id="KW-1185">Reference proteome</keyword>
<name>W4HQ05_9RHOB</name>
<evidence type="ECO:0000256" key="2">
    <source>
        <dbReference type="ARBA" id="ARBA00022679"/>
    </source>
</evidence>
<organism evidence="5 6">
    <name type="scientific">Roseivivax marinus</name>
    <dbReference type="NCBI Taxonomy" id="1379903"/>
    <lineage>
        <taxon>Bacteria</taxon>
        <taxon>Pseudomonadati</taxon>
        <taxon>Pseudomonadota</taxon>
        <taxon>Alphaproteobacteria</taxon>
        <taxon>Rhodobacterales</taxon>
        <taxon>Roseobacteraceae</taxon>
        <taxon>Roseivivax</taxon>
    </lineage>
</organism>
<reference evidence="5 6" key="1">
    <citation type="journal article" date="2014" name="Antonie Van Leeuwenhoek">
        <title>Roseivivax atlanticus sp. nov., isolated from surface seawater of the Atlantic Ocean.</title>
        <authorList>
            <person name="Li G."/>
            <person name="Lai Q."/>
            <person name="Liu X."/>
            <person name="Sun F."/>
            <person name="Shao Z."/>
        </authorList>
    </citation>
    <scope>NUCLEOTIDE SEQUENCE [LARGE SCALE GENOMIC DNA]</scope>
    <source>
        <strain evidence="5 6">22II-s10s</strain>
    </source>
</reference>
<evidence type="ECO:0000259" key="4">
    <source>
        <dbReference type="Pfam" id="PF00294"/>
    </source>
</evidence>
<dbReference type="Proteomes" id="UP000019063">
    <property type="component" value="Unassembled WGS sequence"/>
</dbReference>
<keyword evidence="2" id="KW-0808">Transferase</keyword>
<dbReference type="InterPro" id="IPR050306">
    <property type="entry name" value="PfkB_Carbo_kinase"/>
</dbReference>
<dbReference type="InterPro" id="IPR011611">
    <property type="entry name" value="PfkB_dom"/>
</dbReference>
<feature type="domain" description="Carbohydrate kinase PfkB" evidence="4">
    <location>
        <begin position="10"/>
        <end position="284"/>
    </location>
</feature>
<dbReference type="GO" id="GO:0019698">
    <property type="term" value="P:D-galacturonate catabolic process"/>
    <property type="evidence" value="ECO:0007669"/>
    <property type="project" value="TreeGrafter"/>
</dbReference>
<dbReference type="SUPFAM" id="SSF53613">
    <property type="entry name" value="Ribokinase-like"/>
    <property type="match status" value="1"/>
</dbReference>
<comment type="similarity">
    <text evidence="1">Belongs to the carbohydrate kinase PfkB family.</text>
</comment>
<dbReference type="GO" id="GO:0042840">
    <property type="term" value="P:D-glucuronate catabolic process"/>
    <property type="evidence" value="ECO:0007669"/>
    <property type="project" value="TreeGrafter"/>
</dbReference>
<dbReference type="AlphaFoldDB" id="W4HQ05"/>
<dbReference type="EMBL" id="AQQW01000002">
    <property type="protein sequence ID" value="ETW14080.1"/>
    <property type="molecule type" value="Genomic_DNA"/>
</dbReference>
<comment type="caution">
    <text evidence="5">The sequence shown here is derived from an EMBL/GenBank/DDBJ whole genome shotgun (WGS) entry which is preliminary data.</text>
</comment>